<dbReference type="EMBL" id="CAJNOT010004000">
    <property type="protein sequence ID" value="CAF1410719.1"/>
    <property type="molecule type" value="Genomic_DNA"/>
</dbReference>
<evidence type="ECO:0000313" key="3">
    <source>
        <dbReference type="Proteomes" id="UP000663864"/>
    </source>
</evidence>
<proteinExistence type="predicted"/>
<gene>
    <name evidence="2" type="ORF">ZHD862_LOCUS33522</name>
</gene>
<evidence type="ECO:0000313" key="2">
    <source>
        <dbReference type="EMBL" id="CAF1410719.1"/>
    </source>
</evidence>
<reference evidence="2" key="1">
    <citation type="submission" date="2021-02" db="EMBL/GenBank/DDBJ databases">
        <authorList>
            <person name="Nowell W R."/>
        </authorList>
    </citation>
    <scope>NUCLEOTIDE SEQUENCE</scope>
</reference>
<dbReference type="AlphaFoldDB" id="A0A815LKS4"/>
<dbReference type="Proteomes" id="UP000663864">
    <property type="component" value="Unassembled WGS sequence"/>
</dbReference>
<feature type="region of interest" description="Disordered" evidence="1">
    <location>
        <begin position="1"/>
        <end position="28"/>
    </location>
</feature>
<name>A0A815LKS4_9BILA</name>
<accession>A0A815LKS4</accession>
<sequence length="362" mass="41877">MGCSTSVSTMNSSGHHNNTKPTVMPSSQLSIPYRNSKIIEKRNRRTDSNEIIQNFLLEKAFLIISGALCQSIVPRIHQLNQLYSIYIYCRQPSKYEEWAKDWPKVKSIVTEITSICNSVQQLARQCDEDSVTISAIKSLNQIEPSFMYTQLFKEVILEINFDRKKEIQALVQYVRKKYEGDDDQLKIIDEFATEYRDDSDGNNRPIWWYTRECFTYSMLNKALGVLQVDTLLKMGIFMRDLHQNITKLHTKQLNEAFNDSQQILTSYRGKTMLKEDFENKIKQGGLMSFNNFLSTSDNRAVALDFISKGLKSADPKKVGVLFEMTIDQKMSSAQGGNIVLLYFKVHKVYEVQRRTAKYNKVL</sequence>
<organism evidence="2 3">
    <name type="scientific">Rotaria sordida</name>
    <dbReference type="NCBI Taxonomy" id="392033"/>
    <lineage>
        <taxon>Eukaryota</taxon>
        <taxon>Metazoa</taxon>
        <taxon>Spiralia</taxon>
        <taxon>Gnathifera</taxon>
        <taxon>Rotifera</taxon>
        <taxon>Eurotatoria</taxon>
        <taxon>Bdelloidea</taxon>
        <taxon>Philodinida</taxon>
        <taxon>Philodinidae</taxon>
        <taxon>Rotaria</taxon>
    </lineage>
</organism>
<comment type="caution">
    <text evidence="2">The sequence shown here is derived from an EMBL/GenBank/DDBJ whole genome shotgun (WGS) entry which is preliminary data.</text>
</comment>
<protein>
    <submittedName>
        <fullName evidence="2">Uncharacterized protein</fullName>
    </submittedName>
</protein>
<dbReference type="Gene3D" id="3.90.176.10">
    <property type="entry name" value="Toxin ADP-ribosyltransferase, Chain A, domain 1"/>
    <property type="match status" value="1"/>
</dbReference>
<dbReference type="SUPFAM" id="SSF56399">
    <property type="entry name" value="ADP-ribosylation"/>
    <property type="match status" value="1"/>
</dbReference>
<evidence type="ECO:0000256" key="1">
    <source>
        <dbReference type="SAM" id="MobiDB-lite"/>
    </source>
</evidence>